<keyword evidence="2" id="KW-1185">Reference proteome</keyword>
<proteinExistence type="predicted"/>
<protein>
    <submittedName>
        <fullName evidence="1">Uncharacterized protein</fullName>
    </submittedName>
</protein>
<organism evidence="1 2">
    <name type="scientific">Psilocybe cubensis</name>
    <name type="common">Psychedelic mushroom</name>
    <name type="synonym">Stropharia cubensis</name>
    <dbReference type="NCBI Taxonomy" id="181762"/>
    <lineage>
        <taxon>Eukaryota</taxon>
        <taxon>Fungi</taxon>
        <taxon>Dikarya</taxon>
        <taxon>Basidiomycota</taxon>
        <taxon>Agaricomycotina</taxon>
        <taxon>Agaricomycetes</taxon>
        <taxon>Agaricomycetidae</taxon>
        <taxon>Agaricales</taxon>
        <taxon>Agaricineae</taxon>
        <taxon>Strophariaceae</taxon>
        <taxon>Psilocybe</taxon>
    </lineage>
</organism>
<accession>A0ACB8GU72</accession>
<name>A0ACB8GU72_PSICU</name>
<gene>
    <name evidence="1" type="ORF">JR316_0009227</name>
</gene>
<sequence>MFWCSVVFSVLVLLSFSFFHCIIVIVTPLFLLQSPVIMLFFIYVFIAFCVAFNFSIYSATRGEGVILISESDDFGQQPGNRQTMSRPV</sequence>
<dbReference type="EMBL" id="JAFIQS020000008">
    <property type="protein sequence ID" value="KAH9478766.1"/>
    <property type="molecule type" value="Genomic_DNA"/>
</dbReference>
<reference evidence="1" key="1">
    <citation type="submission" date="2021-10" db="EMBL/GenBank/DDBJ databases">
        <title>Psilocybe cubensis genome.</title>
        <authorList>
            <person name="Mckernan K.J."/>
            <person name="Crawford S."/>
            <person name="Trippe A."/>
            <person name="Kane L.T."/>
            <person name="Mclaughlin S."/>
        </authorList>
    </citation>
    <scope>NUCLEOTIDE SEQUENCE</scope>
    <source>
        <strain evidence="1">MGC-MH-2018</strain>
    </source>
</reference>
<evidence type="ECO:0000313" key="1">
    <source>
        <dbReference type="EMBL" id="KAH9478766.1"/>
    </source>
</evidence>
<evidence type="ECO:0000313" key="2">
    <source>
        <dbReference type="Proteomes" id="UP000664032"/>
    </source>
</evidence>
<dbReference type="Proteomes" id="UP000664032">
    <property type="component" value="Unassembled WGS sequence"/>
</dbReference>
<comment type="caution">
    <text evidence="1">The sequence shown here is derived from an EMBL/GenBank/DDBJ whole genome shotgun (WGS) entry which is preliminary data.</text>
</comment>